<reference evidence="2 3" key="1">
    <citation type="submission" date="2019-06" db="EMBL/GenBank/DDBJ databases">
        <title>Whole genome shotgun sequence of Pseudonocardia hydrocarbonoxydans NBRC 14498.</title>
        <authorList>
            <person name="Hosoyama A."/>
            <person name="Uohara A."/>
            <person name="Ohji S."/>
            <person name="Ichikawa N."/>
        </authorList>
    </citation>
    <scope>NUCLEOTIDE SEQUENCE [LARGE SCALE GENOMIC DNA]</scope>
    <source>
        <strain evidence="2 3">NBRC 14498</strain>
    </source>
</reference>
<feature type="region of interest" description="Disordered" evidence="1">
    <location>
        <begin position="1"/>
        <end position="58"/>
    </location>
</feature>
<name>A0A4Y3WRB4_9PSEU</name>
<keyword evidence="3" id="KW-1185">Reference proteome</keyword>
<dbReference type="RefSeq" id="WP_170183874.1">
    <property type="nucleotide sequence ID" value="NZ_BAAARZ010000005.1"/>
</dbReference>
<proteinExistence type="predicted"/>
<feature type="compositionally biased region" description="Basic and acidic residues" evidence="1">
    <location>
        <begin position="7"/>
        <end position="31"/>
    </location>
</feature>
<dbReference type="EMBL" id="BJNG01000034">
    <property type="protein sequence ID" value="GEC21385.1"/>
    <property type="molecule type" value="Genomic_DNA"/>
</dbReference>
<protein>
    <submittedName>
        <fullName evidence="2">Uncharacterized protein</fullName>
    </submittedName>
</protein>
<evidence type="ECO:0000313" key="2">
    <source>
        <dbReference type="EMBL" id="GEC21385.1"/>
    </source>
</evidence>
<feature type="compositionally biased region" description="Pro residues" evidence="1">
    <location>
        <begin position="37"/>
        <end position="47"/>
    </location>
</feature>
<comment type="caution">
    <text evidence="2">The sequence shown here is derived from an EMBL/GenBank/DDBJ whole genome shotgun (WGS) entry which is preliminary data.</text>
</comment>
<sequence length="58" mass="6320">MTTRGPDPAHPDPPWSEHDIDETIRRQRELDVANDCPPGPRAEPPGEPARAADDPDGP</sequence>
<organism evidence="2 3">
    <name type="scientific">Pseudonocardia hydrocarbonoxydans</name>
    <dbReference type="NCBI Taxonomy" id="76726"/>
    <lineage>
        <taxon>Bacteria</taxon>
        <taxon>Bacillati</taxon>
        <taxon>Actinomycetota</taxon>
        <taxon>Actinomycetes</taxon>
        <taxon>Pseudonocardiales</taxon>
        <taxon>Pseudonocardiaceae</taxon>
        <taxon>Pseudonocardia</taxon>
    </lineage>
</organism>
<gene>
    <name evidence="2" type="ORF">PHY01_36680</name>
</gene>
<evidence type="ECO:0000313" key="3">
    <source>
        <dbReference type="Proteomes" id="UP000320338"/>
    </source>
</evidence>
<accession>A0A4Y3WRB4</accession>
<evidence type="ECO:0000256" key="1">
    <source>
        <dbReference type="SAM" id="MobiDB-lite"/>
    </source>
</evidence>
<dbReference type="Proteomes" id="UP000320338">
    <property type="component" value="Unassembled WGS sequence"/>
</dbReference>
<dbReference type="AlphaFoldDB" id="A0A4Y3WRB4"/>